<feature type="chain" id="PRO_5022727692" description="Nickel uptake substrate-specific transmembrane region" evidence="1">
    <location>
        <begin position="24"/>
        <end position="259"/>
    </location>
</feature>
<organism evidence="2 3">
    <name type="scientific">Stieleria varia</name>
    <dbReference type="NCBI Taxonomy" id="2528005"/>
    <lineage>
        <taxon>Bacteria</taxon>
        <taxon>Pseudomonadati</taxon>
        <taxon>Planctomycetota</taxon>
        <taxon>Planctomycetia</taxon>
        <taxon>Pirellulales</taxon>
        <taxon>Pirellulaceae</taxon>
        <taxon>Stieleria</taxon>
    </lineage>
</organism>
<feature type="signal peptide" evidence="1">
    <location>
        <begin position="1"/>
        <end position="23"/>
    </location>
</feature>
<dbReference type="EMBL" id="SJPN01000007">
    <property type="protein sequence ID" value="TWT94489.1"/>
    <property type="molecule type" value="Genomic_DNA"/>
</dbReference>
<evidence type="ECO:0008006" key="4">
    <source>
        <dbReference type="Google" id="ProtNLM"/>
    </source>
</evidence>
<protein>
    <recommendedName>
        <fullName evidence="4">Nickel uptake substrate-specific transmembrane region</fullName>
    </recommendedName>
</protein>
<keyword evidence="3" id="KW-1185">Reference proteome</keyword>
<accession>A0A5C6A4T5</accession>
<dbReference type="AlphaFoldDB" id="A0A5C6A4T5"/>
<evidence type="ECO:0000313" key="3">
    <source>
        <dbReference type="Proteomes" id="UP000320176"/>
    </source>
</evidence>
<dbReference type="RefSeq" id="WP_146522347.1">
    <property type="nucleotide sequence ID" value="NZ_CP151726.1"/>
</dbReference>
<evidence type="ECO:0000313" key="2">
    <source>
        <dbReference type="EMBL" id="TWT94489.1"/>
    </source>
</evidence>
<dbReference type="Proteomes" id="UP000320176">
    <property type="component" value="Unassembled WGS sequence"/>
</dbReference>
<proteinExistence type="predicted"/>
<gene>
    <name evidence="2" type="ORF">Pla52n_53100</name>
</gene>
<dbReference type="OrthoDB" id="264033at2"/>
<reference evidence="2 3" key="1">
    <citation type="submission" date="2019-02" db="EMBL/GenBank/DDBJ databases">
        <title>Deep-cultivation of Planctomycetes and their phenomic and genomic characterization uncovers novel biology.</title>
        <authorList>
            <person name="Wiegand S."/>
            <person name="Jogler M."/>
            <person name="Boedeker C."/>
            <person name="Pinto D."/>
            <person name="Vollmers J."/>
            <person name="Rivas-Marin E."/>
            <person name="Kohn T."/>
            <person name="Peeters S.H."/>
            <person name="Heuer A."/>
            <person name="Rast P."/>
            <person name="Oberbeckmann S."/>
            <person name="Bunk B."/>
            <person name="Jeske O."/>
            <person name="Meyerdierks A."/>
            <person name="Storesund J.E."/>
            <person name="Kallscheuer N."/>
            <person name="Luecker S."/>
            <person name="Lage O.M."/>
            <person name="Pohl T."/>
            <person name="Merkel B.J."/>
            <person name="Hornburger P."/>
            <person name="Mueller R.-W."/>
            <person name="Bruemmer F."/>
            <person name="Labrenz M."/>
            <person name="Spormann A.M."/>
            <person name="Op Den Camp H."/>
            <person name="Overmann J."/>
            <person name="Amann R."/>
            <person name="Jetten M.S.M."/>
            <person name="Mascher T."/>
            <person name="Medema M.H."/>
            <person name="Devos D.P."/>
            <person name="Kaster A.-K."/>
            <person name="Ovreas L."/>
            <person name="Rohde M."/>
            <person name="Galperin M.Y."/>
            <person name="Jogler C."/>
        </authorList>
    </citation>
    <scope>NUCLEOTIDE SEQUENCE [LARGE SCALE GENOMIC DNA]</scope>
    <source>
        <strain evidence="2 3">Pla52n</strain>
    </source>
</reference>
<sequence length="259" mass="28709" precursor="true">MRSLTTFSFLVAFLLLSNKGLVAQPPRFVFVYVQDEQGKPIDGVTVEARYMQIVQQDGQEFPVPTELAKSQTTEKGGRCKLTLTTSDWSLAGLHAHRPGLTSEEISKLYDNAPSDPDELKAFEKEVNDRSRQFRAAYQLLSPDAESGALIKLKLQKAINISGQLKVDGRPLPKAFVEIHSRKDDLSQLFAHSSPELTDDQGRFDFYATPGDLDQAKIVVERPAGNHVLTVSDVQSKPTPSGLVFNFETAAKDYISSRKP</sequence>
<comment type="caution">
    <text evidence="2">The sequence shown here is derived from an EMBL/GenBank/DDBJ whole genome shotgun (WGS) entry which is preliminary data.</text>
</comment>
<name>A0A5C6A4T5_9BACT</name>
<evidence type="ECO:0000256" key="1">
    <source>
        <dbReference type="SAM" id="SignalP"/>
    </source>
</evidence>
<keyword evidence="1" id="KW-0732">Signal</keyword>